<evidence type="ECO:0000256" key="4">
    <source>
        <dbReference type="ARBA" id="ARBA00023136"/>
    </source>
</evidence>
<gene>
    <name evidence="7" type="ORF">GCM10022232_84170</name>
</gene>
<dbReference type="Proteomes" id="UP001500456">
    <property type="component" value="Unassembled WGS sequence"/>
</dbReference>
<comment type="subcellular location">
    <subcellularLocation>
        <location evidence="1">Endomembrane system</location>
        <topology evidence="1">Multi-pass membrane protein</topology>
    </subcellularLocation>
</comment>
<dbReference type="Pfam" id="PF04191">
    <property type="entry name" value="PEMT"/>
    <property type="match status" value="1"/>
</dbReference>
<evidence type="ECO:0000256" key="2">
    <source>
        <dbReference type="ARBA" id="ARBA00022692"/>
    </source>
</evidence>
<feature type="region of interest" description="Disordered" evidence="5">
    <location>
        <begin position="174"/>
        <end position="207"/>
    </location>
</feature>
<proteinExistence type="predicted"/>
<evidence type="ECO:0000256" key="5">
    <source>
        <dbReference type="SAM" id="MobiDB-lite"/>
    </source>
</evidence>
<dbReference type="EMBL" id="BAAAZX010000038">
    <property type="protein sequence ID" value="GAA4025829.1"/>
    <property type="molecule type" value="Genomic_DNA"/>
</dbReference>
<keyword evidence="2 6" id="KW-0812">Transmembrane</keyword>
<evidence type="ECO:0000256" key="1">
    <source>
        <dbReference type="ARBA" id="ARBA00004127"/>
    </source>
</evidence>
<feature type="transmembrane region" description="Helical" evidence="6">
    <location>
        <begin position="27"/>
        <end position="45"/>
    </location>
</feature>
<keyword evidence="4 6" id="KW-0472">Membrane</keyword>
<keyword evidence="3 6" id="KW-1133">Transmembrane helix</keyword>
<reference evidence="8" key="1">
    <citation type="journal article" date="2019" name="Int. J. Syst. Evol. Microbiol.">
        <title>The Global Catalogue of Microorganisms (GCM) 10K type strain sequencing project: providing services to taxonomists for standard genome sequencing and annotation.</title>
        <authorList>
            <consortium name="The Broad Institute Genomics Platform"/>
            <consortium name="The Broad Institute Genome Sequencing Center for Infectious Disease"/>
            <person name="Wu L."/>
            <person name="Ma J."/>
        </authorList>
    </citation>
    <scope>NUCLEOTIDE SEQUENCE [LARGE SCALE GENOMIC DNA]</scope>
    <source>
        <strain evidence="8">JCM 16924</strain>
    </source>
</reference>
<organism evidence="7 8">
    <name type="scientific">Streptomyces plumbiresistens</name>
    <dbReference type="NCBI Taxonomy" id="511811"/>
    <lineage>
        <taxon>Bacteria</taxon>
        <taxon>Bacillati</taxon>
        <taxon>Actinomycetota</taxon>
        <taxon>Actinomycetes</taxon>
        <taxon>Kitasatosporales</taxon>
        <taxon>Streptomycetaceae</taxon>
        <taxon>Streptomyces</taxon>
    </lineage>
</organism>
<dbReference type="RefSeq" id="WP_345570696.1">
    <property type="nucleotide sequence ID" value="NZ_BAAAZX010000038.1"/>
</dbReference>
<accession>A0ABP7TGU2</accession>
<feature type="compositionally biased region" description="Polar residues" evidence="5">
    <location>
        <begin position="194"/>
        <end position="207"/>
    </location>
</feature>
<feature type="transmembrane region" description="Helical" evidence="6">
    <location>
        <begin position="57"/>
        <end position="77"/>
    </location>
</feature>
<dbReference type="Gene3D" id="1.20.120.1630">
    <property type="match status" value="1"/>
</dbReference>
<evidence type="ECO:0000313" key="8">
    <source>
        <dbReference type="Proteomes" id="UP001500456"/>
    </source>
</evidence>
<evidence type="ECO:0000256" key="6">
    <source>
        <dbReference type="SAM" id="Phobius"/>
    </source>
</evidence>
<sequence length="207" mass="22511">MNRAPANQAPVTASTNPGRRRLRPGPLLIPVTVAGIVPTALGWWLPGPQLPLSRALSLPIGVLLVLLGGWMTVDAVDRVYLRQPTPLGDRPPEHLVRSGWYGVIRNPMAAGMTLVLAAETLLWSAPVIALWAAFVLAVSWTTARRIEEPGLSETFGAEYAAYRRAVPAWIPGTRAGTGRRALSRRRNAREEQQPGPTREQQPGPTKE</sequence>
<comment type="caution">
    <text evidence="7">The sequence shown here is derived from an EMBL/GenBank/DDBJ whole genome shotgun (WGS) entry which is preliminary data.</text>
</comment>
<evidence type="ECO:0000256" key="3">
    <source>
        <dbReference type="ARBA" id="ARBA00022989"/>
    </source>
</evidence>
<keyword evidence="8" id="KW-1185">Reference proteome</keyword>
<protein>
    <recommendedName>
        <fullName evidence="9">Isoprenylcysteine carboxylmethyltransferase family protein</fullName>
    </recommendedName>
</protein>
<name>A0ABP7TGU2_9ACTN</name>
<dbReference type="InterPro" id="IPR007318">
    <property type="entry name" value="Phopholipid_MeTrfase"/>
</dbReference>
<feature type="transmembrane region" description="Helical" evidence="6">
    <location>
        <begin position="123"/>
        <end position="143"/>
    </location>
</feature>
<evidence type="ECO:0008006" key="9">
    <source>
        <dbReference type="Google" id="ProtNLM"/>
    </source>
</evidence>
<evidence type="ECO:0000313" key="7">
    <source>
        <dbReference type="EMBL" id="GAA4025829.1"/>
    </source>
</evidence>